<reference evidence="3" key="1">
    <citation type="submission" date="2013-06" db="EMBL/GenBank/DDBJ databases">
        <authorList>
            <person name="Zhao Q."/>
        </authorList>
    </citation>
    <scope>NUCLEOTIDE SEQUENCE</scope>
    <source>
        <strain evidence="3">cv. W1943</strain>
    </source>
</reference>
<evidence type="ECO:0000313" key="3">
    <source>
        <dbReference type="Proteomes" id="UP000008022"/>
    </source>
</evidence>
<accession>A0A0E0QT32</accession>
<proteinExistence type="predicted"/>
<evidence type="ECO:0000313" key="2">
    <source>
        <dbReference type="EnsemblPlants" id="ORUFI09G15890.1"/>
    </source>
</evidence>
<sequence length="144" mass="15509">MTSEGRKPPSQRKQRSAGLIQTPEMRWKTSPLMAPSLMAATSSWCARQLSTYTCSSPSGSCCCSAARSSYISRWCSSCHLPYSTSNIAASELSPPPPPPPPPTPSIPPSRTPFPPPPSPISPPLPGKNTPCTMYRSVHIFIHNT</sequence>
<protein>
    <submittedName>
        <fullName evidence="2">Uncharacterized protein</fullName>
    </submittedName>
</protein>
<dbReference type="AlphaFoldDB" id="A0A0E0QT32"/>
<reference evidence="2" key="2">
    <citation type="submission" date="2015-06" db="UniProtKB">
        <authorList>
            <consortium name="EnsemblPlants"/>
        </authorList>
    </citation>
    <scope>IDENTIFICATION</scope>
</reference>
<dbReference type="Proteomes" id="UP000008022">
    <property type="component" value="Unassembled WGS sequence"/>
</dbReference>
<feature type="region of interest" description="Disordered" evidence="1">
    <location>
        <begin position="1"/>
        <end position="20"/>
    </location>
</feature>
<dbReference type="EnsemblPlants" id="ORUFI09G15890.1">
    <property type="protein sequence ID" value="ORUFI09G15890.1"/>
    <property type="gene ID" value="ORUFI09G15890"/>
</dbReference>
<dbReference type="HOGENOM" id="CLU_1818806_0_0_1"/>
<keyword evidence="3" id="KW-1185">Reference proteome</keyword>
<dbReference type="Gramene" id="ORUFI09G15890.1">
    <property type="protein sequence ID" value="ORUFI09G15890.1"/>
    <property type="gene ID" value="ORUFI09G15890"/>
</dbReference>
<name>A0A0E0QT32_ORYRU</name>
<feature type="region of interest" description="Disordered" evidence="1">
    <location>
        <begin position="89"/>
        <end position="129"/>
    </location>
</feature>
<evidence type="ECO:0000256" key="1">
    <source>
        <dbReference type="SAM" id="MobiDB-lite"/>
    </source>
</evidence>
<feature type="compositionally biased region" description="Pro residues" evidence="1">
    <location>
        <begin position="93"/>
        <end position="125"/>
    </location>
</feature>
<organism evidence="2 3">
    <name type="scientific">Oryza rufipogon</name>
    <name type="common">Brownbeard rice</name>
    <name type="synonym">Asian wild rice</name>
    <dbReference type="NCBI Taxonomy" id="4529"/>
    <lineage>
        <taxon>Eukaryota</taxon>
        <taxon>Viridiplantae</taxon>
        <taxon>Streptophyta</taxon>
        <taxon>Embryophyta</taxon>
        <taxon>Tracheophyta</taxon>
        <taxon>Spermatophyta</taxon>
        <taxon>Magnoliopsida</taxon>
        <taxon>Liliopsida</taxon>
        <taxon>Poales</taxon>
        <taxon>Poaceae</taxon>
        <taxon>BOP clade</taxon>
        <taxon>Oryzoideae</taxon>
        <taxon>Oryzeae</taxon>
        <taxon>Oryzinae</taxon>
        <taxon>Oryza</taxon>
    </lineage>
</organism>